<feature type="compositionally biased region" description="Basic and acidic residues" evidence="1">
    <location>
        <begin position="1"/>
        <end position="31"/>
    </location>
</feature>
<evidence type="ECO:0000256" key="1">
    <source>
        <dbReference type="SAM" id="MobiDB-lite"/>
    </source>
</evidence>
<name>A0A699W3E0_TANCI</name>
<reference evidence="2" key="1">
    <citation type="journal article" date="2019" name="Sci. Rep.">
        <title>Draft genome of Tanacetum cinerariifolium, the natural source of mosquito coil.</title>
        <authorList>
            <person name="Yamashiro T."/>
            <person name="Shiraishi A."/>
            <person name="Satake H."/>
            <person name="Nakayama K."/>
        </authorList>
    </citation>
    <scope>NUCLEOTIDE SEQUENCE</scope>
</reference>
<accession>A0A699W3E0</accession>
<feature type="compositionally biased region" description="Acidic residues" evidence="1">
    <location>
        <begin position="32"/>
        <end position="66"/>
    </location>
</feature>
<feature type="non-terminal residue" evidence="2">
    <location>
        <position position="66"/>
    </location>
</feature>
<comment type="caution">
    <text evidence="2">The sequence shown here is derived from an EMBL/GenBank/DDBJ whole genome shotgun (WGS) entry which is preliminary data.</text>
</comment>
<proteinExistence type="predicted"/>
<dbReference type="EMBL" id="BKCJ011559373">
    <property type="protein sequence ID" value="GFD41777.1"/>
    <property type="molecule type" value="Genomic_DNA"/>
</dbReference>
<sequence length="66" mass="7790">MELDEHVPVHVPKPEQPEYHALSDEYIQVKDDNEDPEEDPSEEHEPKDDNEDPEEDLNEEHEPEDS</sequence>
<dbReference type="AlphaFoldDB" id="A0A699W3E0"/>
<protein>
    <submittedName>
        <fullName evidence="2">Uncharacterized protein</fullName>
    </submittedName>
</protein>
<organism evidence="2">
    <name type="scientific">Tanacetum cinerariifolium</name>
    <name type="common">Dalmatian daisy</name>
    <name type="synonym">Chrysanthemum cinerariifolium</name>
    <dbReference type="NCBI Taxonomy" id="118510"/>
    <lineage>
        <taxon>Eukaryota</taxon>
        <taxon>Viridiplantae</taxon>
        <taxon>Streptophyta</taxon>
        <taxon>Embryophyta</taxon>
        <taxon>Tracheophyta</taxon>
        <taxon>Spermatophyta</taxon>
        <taxon>Magnoliopsida</taxon>
        <taxon>eudicotyledons</taxon>
        <taxon>Gunneridae</taxon>
        <taxon>Pentapetalae</taxon>
        <taxon>asterids</taxon>
        <taxon>campanulids</taxon>
        <taxon>Asterales</taxon>
        <taxon>Asteraceae</taxon>
        <taxon>Asteroideae</taxon>
        <taxon>Anthemideae</taxon>
        <taxon>Anthemidinae</taxon>
        <taxon>Tanacetum</taxon>
    </lineage>
</organism>
<feature type="region of interest" description="Disordered" evidence="1">
    <location>
        <begin position="1"/>
        <end position="66"/>
    </location>
</feature>
<evidence type="ECO:0000313" key="2">
    <source>
        <dbReference type="EMBL" id="GFD41777.1"/>
    </source>
</evidence>
<gene>
    <name evidence="2" type="ORF">Tci_913746</name>
</gene>